<proteinExistence type="predicted"/>
<evidence type="ECO:0000256" key="1">
    <source>
        <dbReference type="SAM" id="MobiDB-lite"/>
    </source>
</evidence>
<name>A0ABQ9G1A4_9NEOP</name>
<feature type="compositionally biased region" description="Basic and acidic residues" evidence="1">
    <location>
        <begin position="133"/>
        <end position="142"/>
    </location>
</feature>
<keyword evidence="2" id="KW-0472">Membrane</keyword>
<dbReference type="EMBL" id="JARBHB010000016">
    <property type="protein sequence ID" value="KAJ8866265.1"/>
    <property type="molecule type" value="Genomic_DNA"/>
</dbReference>
<feature type="region of interest" description="Disordered" evidence="1">
    <location>
        <begin position="1"/>
        <end position="216"/>
    </location>
</feature>
<accession>A0ABQ9G1A4</accession>
<keyword evidence="4" id="KW-1185">Reference proteome</keyword>
<organism evidence="3 4">
    <name type="scientific">Dryococelus australis</name>
    <dbReference type="NCBI Taxonomy" id="614101"/>
    <lineage>
        <taxon>Eukaryota</taxon>
        <taxon>Metazoa</taxon>
        <taxon>Ecdysozoa</taxon>
        <taxon>Arthropoda</taxon>
        <taxon>Hexapoda</taxon>
        <taxon>Insecta</taxon>
        <taxon>Pterygota</taxon>
        <taxon>Neoptera</taxon>
        <taxon>Polyneoptera</taxon>
        <taxon>Phasmatodea</taxon>
        <taxon>Verophasmatodea</taxon>
        <taxon>Anareolatae</taxon>
        <taxon>Phasmatidae</taxon>
        <taxon>Eurycanthinae</taxon>
        <taxon>Dryococelus</taxon>
    </lineage>
</organism>
<feature type="region of interest" description="Disordered" evidence="1">
    <location>
        <begin position="492"/>
        <end position="519"/>
    </location>
</feature>
<evidence type="ECO:0000313" key="3">
    <source>
        <dbReference type="EMBL" id="KAJ8866265.1"/>
    </source>
</evidence>
<evidence type="ECO:0000256" key="2">
    <source>
        <dbReference type="SAM" id="Phobius"/>
    </source>
</evidence>
<keyword evidence="2" id="KW-0812">Transmembrane</keyword>
<evidence type="ECO:0000313" key="4">
    <source>
        <dbReference type="Proteomes" id="UP001159363"/>
    </source>
</evidence>
<protein>
    <submittedName>
        <fullName evidence="3">Uncharacterized protein</fullName>
    </submittedName>
</protein>
<comment type="caution">
    <text evidence="3">The sequence shown here is derived from an EMBL/GenBank/DDBJ whole genome shotgun (WGS) entry which is preliminary data.</text>
</comment>
<feature type="transmembrane region" description="Helical" evidence="2">
    <location>
        <begin position="679"/>
        <end position="698"/>
    </location>
</feature>
<feature type="region of interest" description="Disordered" evidence="1">
    <location>
        <begin position="562"/>
        <end position="588"/>
    </location>
</feature>
<reference evidence="3 4" key="1">
    <citation type="submission" date="2023-02" db="EMBL/GenBank/DDBJ databases">
        <title>LHISI_Scaffold_Assembly.</title>
        <authorList>
            <person name="Stuart O.P."/>
            <person name="Cleave R."/>
            <person name="Magrath M.J.L."/>
            <person name="Mikheyev A.S."/>
        </authorList>
    </citation>
    <scope>NUCLEOTIDE SEQUENCE [LARGE SCALE GENOMIC DNA]</scope>
    <source>
        <strain evidence="3">Daus_M_001</strain>
        <tissue evidence="3">Leg muscle</tissue>
    </source>
</reference>
<dbReference type="Proteomes" id="UP001159363">
    <property type="component" value="Chromosome 15"/>
</dbReference>
<sequence length="717" mass="80284">MESEYIIPDVPDGEEFEMPPVAPKRVRRRSKSSRGASLLEDEDRTSHAASSLPAEEAPPHIDIGDMGGYASVVKPVPIKPDRPRKPKPARPPPPGRRKKSSGSKLSHFFSLPRKPPPLRPIRNYSTLGPSRPPRRERVDEPRFMAQYDQSEPYNEIEGEDADQLPQEGSQDSSRDLQSGDIIEKMKGRPLPPPPRPPRKSKEGRDTLSQFGEEDMGEVQEDVALAALRDDVFYSQKGSVSSLQHERLRAEAMNMAQKMSLDPEEITVSMQTDPLIDEYCEDLVDGEPLKELVRTIELEERGKLPKEEEKPDQSLFYPKERSAPTAEPRPREEEIIESAVLGRLVCRSEASPESTVLEQEARKSPAITKSKTPPVEIITERIIERHIPYHVGPDENTEVELLRTQRLQVSELDVERLNVGELQAQKILVSDIDGVSMQLAELTSKSGNLVVSGIELPPGFVQELYDARPSQPTHVILECSSTQTVEEPQQVSVAAMEEETQKQERSQAISGTQPQEGIPASQAQATFFPPAAQQYGGPQFGSLSMAPPGMHFVPAGSYMETYQEYSPPVPPPPRMSSRQRARELESEDEVVGVVPRRRRHLAKPVSRYSSDEEEEEEPVGRGTPQFHAPSRRHGVKSSDVPAVELARQLLQRLEVTPAGRWVRRAWAVVAPSSEERRRDLQTALCVLLVLLALLILLGFGSGKTFHHHHWDYYFPPPI</sequence>
<feature type="compositionally biased region" description="Polar residues" evidence="1">
    <location>
        <begin position="505"/>
        <end position="514"/>
    </location>
</feature>
<feature type="region of interest" description="Disordered" evidence="1">
    <location>
        <begin position="601"/>
        <end position="637"/>
    </location>
</feature>
<keyword evidence="2" id="KW-1133">Transmembrane helix</keyword>
<feature type="region of interest" description="Disordered" evidence="1">
    <location>
        <begin position="302"/>
        <end position="331"/>
    </location>
</feature>
<gene>
    <name evidence="3" type="ORF">PR048_032108</name>
</gene>